<evidence type="ECO:0000256" key="6">
    <source>
        <dbReference type="ARBA" id="ARBA00023136"/>
    </source>
</evidence>
<accession>X0CJ14</accession>
<dbReference type="OrthoDB" id="6612291at2759"/>
<feature type="transmembrane region" description="Helical" evidence="8">
    <location>
        <begin position="341"/>
        <end position="364"/>
    </location>
</feature>
<dbReference type="GO" id="GO:0005351">
    <property type="term" value="F:carbohydrate:proton symporter activity"/>
    <property type="evidence" value="ECO:0007669"/>
    <property type="project" value="TreeGrafter"/>
</dbReference>
<dbReference type="AlphaFoldDB" id="X0CJ14"/>
<feature type="transmembrane region" description="Helical" evidence="8">
    <location>
        <begin position="406"/>
        <end position="425"/>
    </location>
</feature>
<reference evidence="10 11" key="1">
    <citation type="submission" date="2011-11" db="EMBL/GenBank/DDBJ databases">
        <title>The Genome Sequence of Fusarium oxysporum PHW815.</title>
        <authorList>
            <consortium name="The Broad Institute Genome Sequencing Platform"/>
            <person name="Ma L.-J."/>
            <person name="Gale L.R."/>
            <person name="Schwartz D.C."/>
            <person name="Zhou S."/>
            <person name="Corby-Kistler H."/>
            <person name="Young S.K."/>
            <person name="Zeng Q."/>
            <person name="Gargeya S."/>
            <person name="Fitzgerald M."/>
            <person name="Haas B."/>
            <person name="Abouelleil A."/>
            <person name="Alvarado L."/>
            <person name="Arachchi H.M."/>
            <person name="Berlin A."/>
            <person name="Brown A."/>
            <person name="Chapman S.B."/>
            <person name="Chen Z."/>
            <person name="Dunbar C."/>
            <person name="Freedman E."/>
            <person name="Gearin G."/>
            <person name="Goldberg J."/>
            <person name="Griggs A."/>
            <person name="Gujja S."/>
            <person name="Heiman D."/>
            <person name="Howarth C."/>
            <person name="Larson L."/>
            <person name="Lui A."/>
            <person name="MacDonald P.J.P."/>
            <person name="Montmayeur A."/>
            <person name="Murphy C."/>
            <person name="Neiman D."/>
            <person name="Pearson M."/>
            <person name="Priest M."/>
            <person name="Roberts A."/>
            <person name="Saif S."/>
            <person name="Shea T."/>
            <person name="Shenoy N."/>
            <person name="Sisk P."/>
            <person name="Stolte C."/>
            <person name="Sykes S."/>
            <person name="Wortman J."/>
            <person name="Nusbaum C."/>
            <person name="Birren B."/>
        </authorList>
    </citation>
    <scope>NUCLEOTIDE SEQUENCE [LARGE SCALE GENOMIC DNA]</scope>
    <source>
        <strain evidence="10 11">54005</strain>
    </source>
</reference>
<name>X0CJ14_FUSOX</name>
<evidence type="ECO:0000313" key="10">
    <source>
        <dbReference type="EMBL" id="EXK82567.1"/>
    </source>
</evidence>
<dbReference type="PROSITE" id="PS50850">
    <property type="entry name" value="MFS"/>
    <property type="match status" value="1"/>
</dbReference>
<organism evidence="10 11">
    <name type="scientific">Fusarium oxysporum f. sp. raphani 54005</name>
    <dbReference type="NCBI Taxonomy" id="1089458"/>
    <lineage>
        <taxon>Eukaryota</taxon>
        <taxon>Fungi</taxon>
        <taxon>Dikarya</taxon>
        <taxon>Ascomycota</taxon>
        <taxon>Pezizomycotina</taxon>
        <taxon>Sordariomycetes</taxon>
        <taxon>Hypocreomycetidae</taxon>
        <taxon>Hypocreales</taxon>
        <taxon>Nectriaceae</taxon>
        <taxon>Fusarium</taxon>
        <taxon>Fusarium oxysporum species complex</taxon>
    </lineage>
</organism>
<feature type="transmembrane region" description="Helical" evidence="8">
    <location>
        <begin position="306"/>
        <end position="329"/>
    </location>
</feature>
<dbReference type="Proteomes" id="UP000030663">
    <property type="component" value="Unassembled WGS sequence"/>
</dbReference>
<evidence type="ECO:0000256" key="7">
    <source>
        <dbReference type="RuleBase" id="RU003346"/>
    </source>
</evidence>
<feature type="transmembrane region" description="Helical" evidence="8">
    <location>
        <begin position="271"/>
        <end position="294"/>
    </location>
</feature>
<dbReference type="PANTHER" id="PTHR48022">
    <property type="entry name" value="PLASTIDIC GLUCOSE TRANSPORTER 4"/>
    <property type="match status" value="1"/>
</dbReference>
<evidence type="ECO:0000256" key="1">
    <source>
        <dbReference type="ARBA" id="ARBA00004141"/>
    </source>
</evidence>
<dbReference type="NCBIfam" id="TIGR00879">
    <property type="entry name" value="SP"/>
    <property type="match status" value="1"/>
</dbReference>
<feature type="domain" description="Major facilitator superfamily (MFS) profile" evidence="9">
    <location>
        <begin position="1"/>
        <end position="429"/>
    </location>
</feature>
<feature type="transmembrane region" description="Helical" evidence="8">
    <location>
        <begin position="29"/>
        <end position="51"/>
    </location>
</feature>
<dbReference type="SUPFAM" id="SSF103473">
    <property type="entry name" value="MFS general substrate transporter"/>
    <property type="match status" value="1"/>
</dbReference>
<keyword evidence="10" id="KW-0808">Transferase</keyword>
<dbReference type="EMBL" id="JH658412">
    <property type="protein sequence ID" value="EXK82567.1"/>
    <property type="molecule type" value="Genomic_DNA"/>
</dbReference>
<dbReference type="PANTHER" id="PTHR48022:SF11">
    <property type="entry name" value="MONOSACCHARIDE TRANSPORTER (HXT8), PUTATIVE (AFU_ORTHOLOGUE AFUA_2G08120)-RELATED"/>
    <property type="match status" value="1"/>
</dbReference>
<evidence type="ECO:0000259" key="9">
    <source>
        <dbReference type="PROSITE" id="PS50850"/>
    </source>
</evidence>
<dbReference type="InterPro" id="IPR050360">
    <property type="entry name" value="MFS_Sugar_Transporters"/>
</dbReference>
<dbReference type="InterPro" id="IPR005829">
    <property type="entry name" value="Sugar_transporter_CS"/>
</dbReference>
<dbReference type="InterPro" id="IPR005828">
    <property type="entry name" value="MFS_sugar_transport-like"/>
</dbReference>
<comment type="similarity">
    <text evidence="2 7">Belongs to the major facilitator superfamily. Sugar transporter (TC 2.A.1.1) family.</text>
</comment>
<feature type="transmembrane region" description="Helical" evidence="8">
    <location>
        <begin position="123"/>
        <end position="143"/>
    </location>
</feature>
<feature type="transmembrane region" description="Helical" evidence="8">
    <location>
        <begin position="63"/>
        <end position="86"/>
    </location>
</feature>
<dbReference type="Gene3D" id="1.20.1250.20">
    <property type="entry name" value="MFS general substrate transporter like domains"/>
    <property type="match status" value="1"/>
</dbReference>
<dbReference type="GO" id="GO:0016740">
    <property type="term" value="F:transferase activity"/>
    <property type="evidence" value="ECO:0007669"/>
    <property type="project" value="UniProtKB-KW"/>
</dbReference>
<dbReference type="PROSITE" id="PS00217">
    <property type="entry name" value="SUGAR_TRANSPORT_2"/>
    <property type="match status" value="1"/>
</dbReference>
<protein>
    <submittedName>
        <fullName evidence="10">Glutathione S-transferase</fullName>
    </submittedName>
</protein>
<keyword evidence="3 7" id="KW-0813">Transport</keyword>
<evidence type="ECO:0000256" key="5">
    <source>
        <dbReference type="ARBA" id="ARBA00022989"/>
    </source>
</evidence>
<dbReference type="HOGENOM" id="CLU_001265_30_13_1"/>
<dbReference type="InterPro" id="IPR036259">
    <property type="entry name" value="MFS_trans_sf"/>
</dbReference>
<dbReference type="GO" id="GO:0016020">
    <property type="term" value="C:membrane"/>
    <property type="evidence" value="ECO:0007669"/>
    <property type="project" value="UniProtKB-SubCell"/>
</dbReference>
<proteinExistence type="inferred from homology"/>
<gene>
    <name evidence="10" type="ORF">FOQG_13135</name>
</gene>
<dbReference type="InterPro" id="IPR003663">
    <property type="entry name" value="Sugar/inositol_transpt"/>
</dbReference>
<evidence type="ECO:0000256" key="3">
    <source>
        <dbReference type="ARBA" id="ARBA00022448"/>
    </source>
</evidence>
<keyword evidence="5 8" id="KW-1133">Transmembrane helix</keyword>
<feature type="transmembrane region" description="Helical" evidence="8">
    <location>
        <begin position="240"/>
        <end position="259"/>
    </location>
</feature>
<sequence>MGTVFGLDSFFSYFNLSLTGSEADYANTMIGATNGLFSAGGIIGCLLMTWLADKFGRKRTIQIICCVCVGSVILQAAAVHIAMLLVGRFLNGLGSGMINVITPVYQSEVAPPRIRGRMVGTHGFSLVLGYNFAAWTGLGCYFARNPQLQWRLCLALPAVAPSILGLGSSLIPESPRWLVKNNRSSEALKILTTLHHEPGALDTSAAQAECQAIQAQVEAESAKATSFLSIMKNPSYRKRVFIGLFVQCAAQSTGVLVVNNYQVLLYNGLGLYGYLPLLLYAVYTAWAAFLNWAGAMFVDRVGRIRMLIIGLVGCSLMLALEAAMVAVAAKKKNDHTINALGVFFLFAFVTFYATCVDAISYVYCTEIFPTAIRAQGVSYSIIGLFAMTLVYTQPAPTAFAEVGWKYYLVFIIVPLLSAPIMHFYFPETKGMSLEEIGVVFGDAEVIRPASIHEDQADEKLELIKTYGIDLDGAAKEYADRLFEHEAVQAWIQEGIKETSREPSHEEDCVRGRKILKDLTKE</sequence>
<feature type="transmembrane region" description="Helical" evidence="8">
    <location>
        <begin position="376"/>
        <end position="394"/>
    </location>
</feature>
<keyword evidence="11" id="KW-1185">Reference proteome</keyword>
<dbReference type="PRINTS" id="PR00171">
    <property type="entry name" value="SUGRTRNSPORT"/>
</dbReference>
<evidence type="ECO:0000313" key="11">
    <source>
        <dbReference type="Proteomes" id="UP000030663"/>
    </source>
</evidence>
<evidence type="ECO:0000256" key="8">
    <source>
        <dbReference type="SAM" id="Phobius"/>
    </source>
</evidence>
<dbReference type="Pfam" id="PF00083">
    <property type="entry name" value="Sugar_tr"/>
    <property type="match status" value="1"/>
</dbReference>
<comment type="subcellular location">
    <subcellularLocation>
        <location evidence="1">Membrane</location>
        <topology evidence="1">Multi-pass membrane protein</topology>
    </subcellularLocation>
</comment>
<evidence type="ECO:0000256" key="4">
    <source>
        <dbReference type="ARBA" id="ARBA00022692"/>
    </source>
</evidence>
<evidence type="ECO:0000256" key="2">
    <source>
        <dbReference type="ARBA" id="ARBA00010992"/>
    </source>
</evidence>
<keyword evidence="4 8" id="KW-0812">Transmembrane</keyword>
<keyword evidence="6 8" id="KW-0472">Membrane</keyword>
<dbReference type="InterPro" id="IPR020846">
    <property type="entry name" value="MFS_dom"/>
</dbReference>